<feature type="transmembrane region" description="Helical" evidence="6">
    <location>
        <begin position="256"/>
        <end position="277"/>
    </location>
</feature>
<dbReference type="PANTHER" id="PTHR22911:SF6">
    <property type="entry name" value="SOLUTE CARRIER FAMILY 35 MEMBER G1"/>
    <property type="match status" value="1"/>
</dbReference>
<dbReference type="PANTHER" id="PTHR22911">
    <property type="entry name" value="ACYL-MALONYL CONDENSING ENZYME-RELATED"/>
    <property type="match status" value="1"/>
</dbReference>
<dbReference type="EMBL" id="JAEPQZ010000008">
    <property type="protein sequence ID" value="KAG2177946.1"/>
    <property type="molecule type" value="Genomic_DNA"/>
</dbReference>
<evidence type="ECO:0000256" key="4">
    <source>
        <dbReference type="ARBA" id="ARBA00023136"/>
    </source>
</evidence>
<protein>
    <recommendedName>
        <fullName evidence="7">EamA domain-containing protein</fullName>
    </recommendedName>
</protein>
<feature type="transmembrane region" description="Helical" evidence="6">
    <location>
        <begin position="166"/>
        <end position="186"/>
    </location>
</feature>
<feature type="transmembrane region" description="Helical" evidence="6">
    <location>
        <begin position="134"/>
        <end position="154"/>
    </location>
</feature>
<feature type="domain" description="EamA" evidence="7">
    <location>
        <begin position="102"/>
        <end position="234"/>
    </location>
</feature>
<feature type="region of interest" description="Disordered" evidence="5">
    <location>
        <begin position="69"/>
        <end position="92"/>
    </location>
</feature>
<keyword evidence="9" id="KW-1185">Reference proteome</keyword>
<name>A0A8H7PRJ9_MORIS</name>
<evidence type="ECO:0000256" key="2">
    <source>
        <dbReference type="ARBA" id="ARBA00022692"/>
    </source>
</evidence>
<keyword evidence="3 6" id="KW-1133">Transmembrane helix</keyword>
<evidence type="ECO:0000256" key="6">
    <source>
        <dbReference type="SAM" id="Phobius"/>
    </source>
</evidence>
<feature type="transmembrane region" description="Helical" evidence="6">
    <location>
        <begin position="101"/>
        <end position="128"/>
    </location>
</feature>
<dbReference type="Proteomes" id="UP000654370">
    <property type="component" value="Unassembled WGS sequence"/>
</dbReference>
<dbReference type="GO" id="GO:0016020">
    <property type="term" value="C:membrane"/>
    <property type="evidence" value="ECO:0007669"/>
    <property type="project" value="UniProtKB-SubCell"/>
</dbReference>
<evidence type="ECO:0000259" key="7">
    <source>
        <dbReference type="Pfam" id="PF00892"/>
    </source>
</evidence>
<comment type="subcellular location">
    <subcellularLocation>
        <location evidence="1">Membrane</location>
        <topology evidence="1">Multi-pass membrane protein</topology>
    </subcellularLocation>
</comment>
<dbReference type="InterPro" id="IPR037185">
    <property type="entry name" value="EmrE-like"/>
</dbReference>
<feature type="transmembrane region" description="Helical" evidence="6">
    <location>
        <begin position="289"/>
        <end position="308"/>
    </location>
</feature>
<comment type="caution">
    <text evidence="8">The sequence shown here is derived from an EMBL/GenBank/DDBJ whole genome shotgun (WGS) entry which is preliminary data.</text>
</comment>
<accession>A0A8H7PRJ9</accession>
<dbReference type="InterPro" id="IPR000620">
    <property type="entry name" value="EamA_dom"/>
</dbReference>
<dbReference type="Pfam" id="PF00892">
    <property type="entry name" value="EamA"/>
    <property type="match status" value="2"/>
</dbReference>
<keyword evidence="4 6" id="KW-0472">Membrane</keyword>
<evidence type="ECO:0000256" key="5">
    <source>
        <dbReference type="SAM" id="MobiDB-lite"/>
    </source>
</evidence>
<proteinExistence type="predicted"/>
<gene>
    <name evidence="8" type="ORF">INT43_003193</name>
</gene>
<dbReference type="OrthoDB" id="306876at2759"/>
<reference evidence="8" key="1">
    <citation type="submission" date="2020-12" db="EMBL/GenBank/DDBJ databases">
        <title>Metabolic potential, ecology and presence of endohyphal bacteria is reflected in genomic diversity of Mucoromycotina.</title>
        <authorList>
            <person name="Muszewska A."/>
            <person name="Okrasinska A."/>
            <person name="Steczkiewicz K."/>
            <person name="Drgas O."/>
            <person name="Orlowska M."/>
            <person name="Perlinska-Lenart U."/>
            <person name="Aleksandrzak-Piekarczyk T."/>
            <person name="Szatraj K."/>
            <person name="Zielenkiewicz U."/>
            <person name="Pilsyk S."/>
            <person name="Malc E."/>
            <person name="Mieczkowski P."/>
            <person name="Kruszewska J.S."/>
            <person name="Biernat P."/>
            <person name="Pawlowska J."/>
        </authorList>
    </citation>
    <scope>NUCLEOTIDE SEQUENCE</scope>
    <source>
        <strain evidence="8">WA0000067209</strain>
    </source>
</reference>
<evidence type="ECO:0000313" key="8">
    <source>
        <dbReference type="EMBL" id="KAG2177946.1"/>
    </source>
</evidence>
<sequence length="411" mass="44419">MHAYRKFWEYRGTTVTAVAHNYIKSGTSVKFPYNPKVLHMADPETAEDQRKDIPTSLTIVNEATPLLSNSTSTVTGASSGSNRRSSTISLSTDHSRRKKEILGLLLMTLSALGFSVMSLCVKLGGVVFPSFEMVFARSLVQLVLGLAGCAILKVNPLGDKKVRGWLVLRGLAGSIGLSLFFYSLTVLPLADATVIFFLGPIFTALLATVALHEPFSLFDGICATFCLVGVVLVSRPEFLFGKAVLHVQEMDAESERIFAIICAVIGAMMSAVAYVTVRKIGKGAHFMVHVVYFGALSSALSPIGIWGFQHFVMPETFNDYLILVLVGTFAFLGQCLLNQGLQMAPAGPGTLMRMNDIVFAFLFGILLLHEIPTLSSILGAAVIVGCTTALGIHKWYINSIRVVTASREANN</sequence>
<feature type="transmembrane region" description="Helical" evidence="6">
    <location>
        <begin position="192"/>
        <end position="210"/>
    </location>
</feature>
<dbReference type="SUPFAM" id="SSF103481">
    <property type="entry name" value="Multidrug resistance efflux transporter EmrE"/>
    <property type="match status" value="2"/>
</dbReference>
<keyword evidence="2 6" id="KW-0812">Transmembrane</keyword>
<dbReference type="AlphaFoldDB" id="A0A8H7PRJ9"/>
<feature type="domain" description="EamA" evidence="7">
    <location>
        <begin position="258"/>
        <end position="385"/>
    </location>
</feature>
<organism evidence="8 9">
    <name type="scientific">Mortierella isabellina</name>
    <name type="common">Filamentous fungus</name>
    <name type="synonym">Umbelopsis isabellina</name>
    <dbReference type="NCBI Taxonomy" id="91625"/>
    <lineage>
        <taxon>Eukaryota</taxon>
        <taxon>Fungi</taxon>
        <taxon>Fungi incertae sedis</taxon>
        <taxon>Mucoromycota</taxon>
        <taxon>Mucoromycotina</taxon>
        <taxon>Umbelopsidomycetes</taxon>
        <taxon>Umbelopsidales</taxon>
        <taxon>Umbelopsidaceae</taxon>
        <taxon>Umbelopsis</taxon>
    </lineage>
</organism>
<evidence type="ECO:0000256" key="1">
    <source>
        <dbReference type="ARBA" id="ARBA00004141"/>
    </source>
</evidence>
<evidence type="ECO:0000256" key="3">
    <source>
        <dbReference type="ARBA" id="ARBA00022989"/>
    </source>
</evidence>
<evidence type="ECO:0000313" key="9">
    <source>
        <dbReference type="Proteomes" id="UP000654370"/>
    </source>
</evidence>
<feature type="transmembrane region" description="Helical" evidence="6">
    <location>
        <begin position="350"/>
        <end position="368"/>
    </location>
</feature>
<feature type="transmembrane region" description="Helical" evidence="6">
    <location>
        <begin position="320"/>
        <end position="338"/>
    </location>
</feature>